<keyword evidence="2" id="KW-1185">Reference proteome</keyword>
<protein>
    <submittedName>
        <fullName evidence="1">Uncharacterized protein</fullName>
    </submittedName>
</protein>
<evidence type="ECO:0000313" key="2">
    <source>
        <dbReference type="Proteomes" id="UP001049176"/>
    </source>
</evidence>
<dbReference type="AlphaFoldDB" id="A0A9P7UTU6"/>
<dbReference type="KEGG" id="more:E1B28_007794"/>
<gene>
    <name evidence="1" type="ORF">E1B28_007794</name>
</gene>
<name>A0A9P7UTU6_9AGAR</name>
<dbReference type="GeneID" id="66076870"/>
<dbReference type="Proteomes" id="UP001049176">
    <property type="component" value="Chromosome 4"/>
</dbReference>
<dbReference type="EMBL" id="CM032184">
    <property type="protein sequence ID" value="KAG7094187.1"/>
    <property type="molecule type" value="Genomic_DNA"/>
</dbReference>
<sequence>MDPPFLLFSNECSIHFVADGPGVIFTSARTPPNSVTSTVTTAEIEDEGVDTKPVSSPAPIVLELATVDDVLEPQIGTAIRKFIDVFSNCLRCIISFFKSNNQALTVA</sequence>
<accession>A0A9P7UTU6</accession>
<comment type="caution">
    <text evidence="1">The sequence shown here is derived from an EMBL/GenBank/DDBJ whole genome shotgun (WGS) entry which is preliminary data.</text>
</comment>
<organism evidence="1 2">
    <name type="scientific">Marasmius oreades</name>
    <name type="common">fairy-ring Marasmius</name>
    <dbReference type="NCBI Taxonomy" id="181124"/>
    <lineage>
        <taxon>Eukaryota</taxon>
        <taxon>Fungi</taxon>
        <taxon>Dikarya</taxon>
        <taxon>Basidiomycota</taxon>
        <taxon>Agaricomycotina</taxon>
        <taxon>Agaricomycetes</taxon>
        <taxon>Agaricomycetidae</taxon>
        <taxon>Agaricales</taxon>
        <taxon>Marasmiineae</taxon>
        <taxon>Marasmiaceae</taxon>
        <taxon>Marasmius</taxon>
    </lineage>
</organism>
<dbReference type="RefSeq" id="XP_043010657.1">
    <property type="nucleotide sequence ID" value="XM_043152571.1"/>
</dbReference>
<evidence type="ECO:0000313" key="1">
    <source>
        <dbReference type="EMBL" id="KAG7094187.1"/>
    </source>
</evidence>
<reference evidence="1" key="1">
    <citation type="journal article" date="2021" name="Genome Biol. Evol.">
        <title>The assembled and annotated genome of the fairy-ring fungus Marasmius oreades.</title>
        <authorList>
            <person name="Hiltunen M."/>
            <person name="Ament-Velasquez S.L."/>
            <person name="Johannesson H."/>
        </authorList>
    </citation>
    <scope>NUCLEOTIDE SEQUENCE</scope>
    <source>
        <strain evidence="1">03SP1</strain>
    </source>
</reference>
<proteinExistence type="predicted"/>